<organism evidence="3 4">
    <name type="scientific">Eiseniibacteriota bacterium</name>
    <dbReference type="NCBI Taxonomy" id="2212470"/>
    <lineage>
        <taxon>Bacteria</taxon>
        <taxon>Candidatus Eiseniibacteriota</taxon>
    </lineage>
</organism>
<dbReference type="InterPro" id="IPR008972">
    <property type="entry name" value="Cupredoxin"/>
</dbReference>
<dbReference type="SUPFAM" id="SSF49503">
    <property type="entry name" value="Cupredoxins"/>
    <property type="match status" value="1"/>
</dbReference>
<feature type="chain" id="PRO_5021865229" evidence="1">
    <location>
        <begin position="23"/>
        <end position="117"/>
    </location>
</feature>
<dbReference type="AlphaFoldDB" id="A0A538TLE2"/>
<comment type="caution">
    <text evidence="3">The sequence shown here is derived from an EMBL/GenBank/DDBJ whole genome shotgun (WGS) entry which is preliminary data.</text>
</comment>
<dbReference type="Pfam" id="PF13473">
    <property type="entry name" value="Cupredoxin_1"/>
    <property type="match status" value="1"/>
</dbReference>
<sequence length="117" mass="12559">MKTQWLWTMAAIVILAAVEGCAVGGARSQAKDAIAIAVTERGFEPARVEVPHGKPVTLVVTRRTDKTCIKEFVMEAHGIRKGLPLGLPVEITFTPAAPGELRYACGMDMISGKVVVR</sequence>
<evidence type="ECO:0000313" key="3">
    <source>
        <dbReference type="EMBL" id="TMQ64443.1"/>
    </source>
</evidence>
<evidence type="ECO:0000259" key="2">
    <source>
        <dbReference type="Pfam" id="PF13473"/>
    </source>
</evidence>
<keyword evidence="1" id="KW-0732">Signal</keyword>
<dbReference type="Proteomes" id="UP000316609">
    <property type="component" value="Unassembled WGS sequence"/>
</dbReference>
<proteinExistence type="predicted"/>
<dbReference type="InterPro" id="IPR028096">
    <property type="entry name" value="EfeO_Cupredoxin"/>
</dbReference>
<dbReference type="Gene3D" id="2.60.40.420">
    <property type="entry name" value="Cupredoxins - blue copper proteins"/>
    <property type="match status" value="1"/>
</dbReference>
<evidence type="ECO:0000256" key="1">
    <source>
        <dbReference type="SAM" id="SignalP"/>
    </source>
</evidence>
<reference evidence="3 4" key="1">
    <citation type="journal article" date="2019" name="Nat. Microbiol.">
        <title>Mediterranean grassland soil C-N compound turnover is dependent on rainfall and depth, and is mediated by genomically divergent microorganisms.</title>
        <authorList>
            <person name="Diamond S."/>
            <person name="Andeer P.F."/>
            <person name="Li Z."/>
            <person name="Crits-Christoph A."/>
            <person name="Burstein D."/>
            <person name="Anantharaman K."/>
            <person name="Lane K.R."/>
            <person name="Thomas B.C."/>
            <person name="Pan C."/>
            <person name="Northen T.R."/>
            <person name="Banfield J.F."/>
        </authorList>
    </citation>
    <scope>NUCLEOTIDE SEQUENCE [LARGE SCALE GENOMIC DNA]</scope>
    <source>
        <strain evidence="3">WS_8</strain>
    </source>
</reference>
<name>A0A538TLE2_UNCEI</name>
<feature type="signal peptide" evidence="1">
    <location>
        <begin position="1"/>
        <end position="22"/>
    </location>
</feature>
<dbReference type="EMBL" id="VBOY01000086">
    <property type="protein sequence ID" value="TMQ64443.1"/>
    <property type="molecule type" value="Genomic_DNA"/>
</dbReference>
<gene>
    <name evidence="3" type="ORF">E6K78_09150</name>
</gene>
<evidence type="ECO:0000313" key="4">
    <source>
        <dbReference type="Proteomes" id="UP000316609"/>
    </source>
</evidence>
<feature type="domain" description="EfeO-type cupredoxin-like" evidence="2">
    <location>
        <begin position="11"/>
        <end position="116"/>
    </location>
</feature>
<accession>A0A538TLE2</accession>
<protein>
    <submittedName>
        <fullName evidence="3">Cupredoxin domain-containing protein</fullName>
    </submittedName>
</protein>